<evidence type="ECO:0000256" key="2">
    <source>
        <dbReference type="ARBA" id="ARBA00022485"/>
    </source>
</evidence>
<feature type="binding site" evidence="10">
    <location>
        <position position="333"/>
    </location>
    <ligand>
        <name>Zn(2+)</name>
        <dbReference type="ChEBI" id="CHEBI:29105"/>
    </ligand>
</feature>
<gene>
    <name evidence="10 11" type="primary">thiC</name>
    <name evidence="11" type="ORF">AN619_01530</name>
</gene>
<evidence type="ECO:0000256" key="9">
    <source>
        <dbReference type="ARBA" id="ARBA00023239"/>
    </source>
</evidence>
<dbReference type="FunFam" id="3.20.20.540:FF:000001">
    <property type="entry name" value="Phosphomethylpyrimidine synthase"/>
    <property type="match status" value="1"/>
</dbReference>
<dbReference type="RefSeq" id="WP_068554111.1">
    <property type="nucleotide sequence ID" value="NZ_LOEE01000004.1"/>
</dbReference>
<evidence type="ECO:0000256" key="6">
    <source>
        <dbReference type="ARBA" id="ARBA00022977"/>
    </source>
</evidence>
<dbReference type="HAMAP" id="MF_00089">
    <property type="entry name" value="ThiC"/>
    <property type="match status" value="1"/>
</dbReference>
<evidence type="ECO:0000256" key="1">
    <source>
        <dbReference type="ARBA" id="ARBA00003175"/>
    </source>
</evidence>
<dbReference type="GO" id="GO:0009228">
    <property type="term" value="P:thiamine biosynthetic process"/>
    <property type="evidence" value="ECO:0007669"/>
    <property type="project" value="UniProtKB-UniRule"/>
</dbReference>
<comment type="catalytic activity">
    <reaction evidence="10">
        <text>5-amino-1-(5-phospho-beta-D-ribosyl)imidazole + S-adenosyl-L-methionine = 4-amino-2-methyl-5-(phosphooxymethyl)pyrimidine + CO + 5'-deoxyadenosine + formate + L-methionine + 3 H(+)</text>
        <dbReference type="Rhea" id="RHEA:24840"/>
        <dbReference type="ChEBI" id="CHEBI:15378"/>
        <dbReference type="ChEBI" id="CHEBI:15740"/>
        <dbReference type="ChEBI" id="CHEBI:17245"/>
        <dbReference type="ChEBI" id="CHEBI:17319"/>
        <dbReference type="ChEBI" id="CHEBI:57844"/>
        <dbReference type="ChEBI" id="CHEBI:58354"/>
        <dbReference type="ChEBI" id="CHEBI:59789"/>
        <dbReference type="ChEBI" id="CHEBI:137981"/>
        <dbReference type="EC" id="4.1.99.17"/>
    </reaction>
</comment>
<keyword evidence="5 10" id="KW-0862">Zinc</keyword>
<dbReference type="Proteomes" id="UP000070456">
    <property type="component" value="Unassembled WGS sequence"/>
</dbReference>
<comment type="caution">
    <text evidence="11">The sequence shown here is derived from an EMBL/GenBank/DDBJ whole genome shotgun (WGS) entry which is preliminary data.</text>
</comment>
<dbReference type="InterPro" id="IPR038521">
    <property type="entry name" value="ThiC/Bza_core_dom"/>
</dbReference>
<keyword evidence="12" id="KW-1185">Reference proteome</keyword>
<keyword evidence="2 10" id="KW-0004">4Fe-4S</keyword>
<dbReference type="InterPro" id="IPR002817">
    <property type="entry name" value="ThiC/BzaA/B"/>
</dbReference>
<dbReference type="Pfam" id="PF01964">
    <property type="entry name" value="ThiC_Rad_SAM"/>
    <property type="match status" value="1"/>
</dbReference>
<keyword evidence="9 10" id="KW-0456">Lyase</keyword>
<feature type="binding site" evidence="10">
    <location>
        <position position="416"/>
    </location>
    <ligand>
        <name>[4Fe-4S] cluster</name>
        <dbReference type="ChEBI" id="CHEBI:49883"/>
        <note>4Fe-4S-S-AdoMet</note>
    </ligand>
</feature>
<dbReference type="Gene3D" id="3.20.20.540">
    <property type="entry name" value="Radical SAM ThiC family, central domain"/>
    <property type="match status" value="1"/>
</dbReference>
<dbReference type="OrthoDB" id="9805897at2"/>
<accession>A0A140LDK2</accession>
<dbReference type="GO" id="GO:0009229">
    <property type="term" value="P:thiamine diphosphate biosynthetic process"/>
    <property type="evidence" value="ECO:0007669"/>
    <property type="project" value="UniProtKB-UniRule"/>
</dbReference>
<comment type="similarity">
    <text evidence="10">Belongs to the ThiC family.</text>
</comment>
<feature type="binding site" evidence="10">
    <location>
        <position position="66"/>
    </location>
    <ligand>
        <name>substrate</name>
    </ligand>
</feature>
<dbReference type="STRING" id="520762.AN619_01530"/>
<dbReference type="InterPro" id="IPR037509">
    <property type="entry name" value="ThiC"/>
</dbReference>
<dbReference type="GO" id="GO:0008270">
    <property type="term" value="F:zinc ion binding"/>
    <property type="evidence" value="ECO:0007669"/>
    <property type="project" value="UniProtKB-UniRule"/>
</dbReference>
<comment type="pathway">
    <text evidence="10">Cofactor biosynthesis; thiamine diphosphate biosynthesis.</text>
</comment>
<feature type="binding site" evidence="10">
    <location>
        <position position="124"/>
    </location>
    <ligand>
        <name>substrate</name>
    </ligand>
</feature>
<dbReference type="EMBL" id="LOEE01000004">
    <property type="protein sequence ID" value="KXG78627.1"/>
    <property type="molecule type" value="Genomic_DNA"/>
</dbReference>
<comment type="cofactor">
    <cofactor evidence="10">
        <name>[4Fe-4S] cluster</name>
        <dbReference type="ChEBI" id="CHEBI:49883"/>
    </cofactor>
    <text evidence="10">Binds 1 [4Fe-4S] cluster per subunit. The cluster is coordinated with 3 cysteines and an exchangeable S-adenosyl-L-methionine.</text>
</comment>
<dbReference type="PANTHER" id="PTHR30557">
    <property type="entry name" value="THIAMINE BIOSYNTHESIS PROTEIN THIC"/>
    <property type="match status" value="1"/>
</dbReference>
<evidence type="ECO:0000256" key="10">
    <source>
        <dbReference type="HAMAP-Rule" id="MF_00089"/>
    </source>
</evidence>
<dbReference type="EC" id="4.1.99.17" evidence="10"/>
<keyword evidence="6 10" id="KW-0784">Thiamine biosynthesis</keyword>
<feature type="binding site" evidence="10">
    <location>
        <position position="163"/>
    </location>
    <ligand>
        <name>substrate</name>
    </ligand>
</feature>
<protein>
    <recommendedName>
        <fullName evidence="10">Phosphomethylpyrimidine synthase</fullName>
        <ecNumber evidence="10">4.1.99.17</ecNumber>
    </recommendedName>
    <alternativeName>
        <fullName evidence="10">Hydroxymethylpyrimidine phosphate synthase</fullName>
        <shortName evidence="10">HMP-P synthase</shortName>
        <shortName evidence="10">HMP-phosphate synthase</shortName>
        <shortName evidence="10">HMPP synthase</shortName>
    </alternativeName>
    <alternativeName>
        <fullName evidence="10">Thiamine biosynthesis protein ThiC</fullName>
    </alternativeName>
</protein>
<feature type="binding site" evidence="10">
    <location>
        <position position="265"/>
    </location>
    <ligand>
        <name>substrate</name>
    </ligand>
</feature>
<feature type="binding site" evidence="10">
    <location>
        <position position="269"/>
    </location>
    <ligand>
        <name>Zn(2+)</name>
        <dbReference type="ChEBI" id="CHEBI:29105"/>
    </ligand>
</feature>
<dbReference type="GO" id="GO:0051539">
    <property type="term" value="F:4 iron, 4 sulfur cluster binding"/>
    <property type="evidence" value="ECO:0007669"/>
    <property type="project" value="UniProtKB-KW"/>
</dbReference>
<dbReference type="GO" id="GO:0070284">
    <property type="term" value="F:phosphomethylpyrimidine synthase activity"/>
    <property type="evidence" value="ECO:0007669"/>
    <property type="project" value="UniProtKB-EC"/>
</dbReference>
<dbReference type="SFLD" id="SFLDS00113">
    <property type="entry name" value="Radical_SAM_Phosphomethylpyrim"/>
    <property type="match status" value="1"/>
</dbReference>
<dbReference type="GO" id="GO:0005829">
    <property type="term" value="C:cytosol"/>
    <property type="evidence" value="ECO:0007669"/>
    <property type="project" value="TreeGrafter"/>
</dbReference>
<reference evidence="11 12" key="1">
    <citation type="submission" date="2015-12" db="EMBL/GenBank/DDBJ databases">
        <title>Draft genome sequence of the thermoanaerobe Thermotalea metallivorans, an isolate from the runoff channel of the Great Artesian Basin, Australia.</title>
        <authorList>
            <person name="Patel B.K."/>
        </authorList>
    </citation>
    <scope>NUCLEOTIDE SEQUENCE [LARGE SCALE GENOMIC DNA]</scope>
    <source>
        <strain evidence="11 12">B2-1</strain>
    </source>
</reference>
<feature type="binding site" evidence="10">
    <location>
        <begin position="226"/>
        <end position="229"/>
    </location>
    <ligand>
        <name>substrate</name>
    </ligand>
</feature>
<organism evidence="11 12">
    <name type="scientific">Thermotalea metallivorans</name>
    <dbReference type="NCBI Taxonomy" id="520762"/>
    <lineage>
        <taxon>Bacteria</taxon>
        <taxon>Bacillati</taxon>
        <taxon>Bacillota</taxon>
        <taxon>Clostridia</taxon>
        <taxon>Peptostreptococcales</taxon>
        <taxon>Thermotaleaceae</taxon>
        <taxon>Thermotalea</taxon>
    </lineage>
</organism>
<evidence type="ECO:0000256" key="7">
    <source>
        <dbReference type="ARBA" id="ARBA00023004"/>
    </source>
</evidence>
<dbReference type="PANTHER" id="PTHR30557:SF1">
    <property type="entry name" value="PHOSPHOMETHYLPYRIMIDINE SYNTHASE, CHLOROPLASTIC"/>
    <property type="match status" value="1"/>
</dbReference>
<name>A0A140LDK2_9FIRM</name>
<keyword evidence="4 10" id="KW-0479">Metal-binding</keyword>
<feature type="binding site" evidence="10">
    <location>
        <position position="95"/>
    </location>
    <ligand>
        <name>substrate</name>
    </ligand>
</feature>
<dbReference type="UniPathway" id="UPA00060"/>
<dbReference type="NCBIfam" id="TIGR00190">
    <property type="entry name" value="thiC"/>
    <property type="match status" value="1"/>
</dbReference>
<proteinExistence type="inferred from homology"/>
<evidence type="ECO:0000313" key="11">
    <source>
        <dbReference type="EMBL" id="KXG78627.1"/>
    </source>
</evidence>
<dbReference type="AlphaFoldDB" id="A0A140LDK2"/>
<dbReference type="PATRIC" id="fig|520762.4.peg.179"/>
<dbReference type="Gene3D" id="6.10.250.620">
    <property type="match status" value="1"/>
</dbReference>
<evidence type="ECO:0000256" key="4">
    <source>
        <dbReference type="ARBA" id="ARBA00022723"/>
    </source>
</evidence>
<evidence type="ECO:0000313" key="12">
    <source>
        <dbReference type="Proteomes" id="UP000070456"/>
    </source>
</evidence>
<sequence length="434" mass="46899">MTQLESARKGIVTKEMEEAAAREGISPEVLREGIAKGEIVLPCNIHHKNIQPIAVGKGLSTKVNANIGTSDAYPEIEKELEKLRVAIEAGAHSVMDLSTGGDIDRSRKAIIAASPVMVGTVPLYQALVDAEEKGRGMVEMTEEDIFHAIEKHCEDGADFITVHCGVTLDVIETLKNNGRVMDIVSRGGSFMTAWMLHNKKENPLYSQYDRLLEIAKKYDVTLSLGDGLRPGCIEDASDAPQIRELIILGELVKGAREAGVQVMVEGPGHVPLDQIAANMQMEKTLCHHAPFYVLGPIVTDVAPGYDHITSAIGGAIAASAGADFLCYVTPAEHLGLPTVEDVKEGVIASRIAAHAADIVKGVKGAREWDLEMAKARKNLDWEKQIALAIDPVKASRLRKEKNADTQDCCTMCGKFCAYKIVSEHLGRTFQGGCP</sequence>
<comment type="function">
    <text evidence="1 10">Catalyzes the synthesis of the hydroxymethylpyrimidine phosphate (HMP-P) moiety of thiamine from aminoimidazole ribotide (AIR) in a radical S-adenosyl-L-methionine (SAM)-dependent reaction.</text>
</comment>
<keyword evidence="8 10" id="KW-0411">Iron-sulfur</keyword>
<evidence type="ECO:0000256" key="3">
    <source>
        <dbReference type="ARBA" id="ARBA00022691"/>
    </source>
</evidence>
<keyword evidence="3 10" id="KW-0949">S-adenosyl-L-methionine</keyword>
<dbReference type="SFLD" id="SFLDF00407">
    <property type="entry name" value="phosphomethylpyrimidine_syntha"/>
    <property type="match status" value="1"/>
</dbReference>
<dbReference type="SFLD" id="SFLDG01114">
    <property type="entry name" value="phosphomethylpyrimidine_syntha"/>
    <property type="match status" value="1"/>
</dbReference>
<evidence type="ECO:0000256" key="5">
    <source>
        <dbReference type="ARBA" id="ARBA00022833"/>
    </source>
</evidence>
<dbReference type="NCBIfam" id="NF009895">
    <property type="entry name" value="PRK13352.1"/>
    <property type="match status" value="1"/>
</dbReference>
<feature type="binding site" evidence="10">
    <location>
        <position position="409"/>
    </location>
    <ligand>
        <name>[4Fe-4S] cluster</name>
        <dbReference type="ChEBI" id="CHEBI:49883"/>
        <note>4Fe-4S-S-AdoMet</note>
    </ligand>
</feature>
<feature type="binding site" evidence="10">
    <location>
        <begin position="185"/>
        <end position="187"/>
    </location>
    <ligand>
        <name>substrate</name>
    </ligand>
</feature>
<feature type="binding site" evidence="10">
    <location>
        <position position="292"/>
    </location>
    <ligand>
        <name>substrate</name>
    </ligand>
</feature>
<keyword evidence="7 10" id="KW-0408">Iron</keyword>
<feature type="binding site" evidence="10">
    <location>
        <position position="412"/>
    </location>
    <ligand>
        <name>[4Fe-4S] cluster</name>
        <dbReference type="ChEBI" id="CHEBI:49883"/>
        <note>4Fe-4S-S-AdoMet</note>
    </ligand>
</feature>
<evidence type="ECO:0000256" key="8">
    <source>
        <dbReference type="ARBA" id="ARBA00023014"/>
    </source>
</evidence>